<keyword evidence="11" id="KW-0472">Membrane</keyword>
<dbReference type="PANTHER" id="PTHR36900">
    <property type="entry name" value="NAD(P)H-QUINONE OXIDOREDUCTASE SUBUNIT M, CHLOROPLASTIC"/>
    <property type="match status" value="1"/>
</dbReference>
<evidence type="ECO:0000256" key="12">
    <source>
        <dbReference type="ARBA" id="ARBA00029860"/>
    </source>
</evidence>
<evidence type="ECO:0000256" key="3">
    <source>
        <dbReference type="ARBA" id="ARBA00009484"/>
    </source>
</evidence>
<dbReference type="Gene3D" id="3.90.550.10">
    <property type="entry name" value="Spore Coat Polysaccharide Biosynthesis Protein SpsA, Chain A"/>
    <property type="match status" value="1"/>
</dbReference>
<evidence type="ECO:0000256" key="11">
    <source>
        <dbReference type="ARBA" id="ARBA00023136"/>
    </source>
</evidence>
<comment type="catalytic activity">
    <reaction evidence="14">
        <text>a plastoquinone + NADPH + (n+1) H(+)(in) = a plastoquinol + NADP(+) + n H(+)(out)</text>
        <dbReference type="Rhea" id="RHEA:42612"/>
        <dbReference type="Rhea" id="RHEA-COMP:9561"/>
        <dbReference type="Rhea" id="RHEA-COMP:9562"/>
        <dbReference type="ChEBI" id="CHEBI:15378"/>
        <dbReference type="ChEBI" id="CHEBI:17757"/>
        <dbReference type="ChEBI" id="CHEBI:57783"/>
        <dbReference type="ChEBI" id="CHEBI:58349"/>
        <dbReference type="ChEBI" id="CHEBI:62192"/>
    </reaction>
</comment>
<feature type="region of interest" description="Disordered" evidence="16">
    <location>
        <begin position="31"/>
        <end position="61"/>
    </location>
</feature>
<evidence type="ECO:0000256" key="5">
    <source>
        <dbReference type="ARBA" id="ARBA00017454"/>
    </source>
</evidence>
<comment type="subunit">
    <text evidence="4">Part of the chloroplast NDH complex, composed of a mixture of chloroplast and nucleus encoded subunits. Component of the NDH subcomplex A, at least composed of ndhH, ndhI, ndhJ, ndhK, ndhL, ndhM, ndhN and ndhO.</text>
</comment>
<dbReference type="GO" id="GO:0009535">
    <property type="term" value="C:chloroplast thylakoid membrane"/>
    <property type="evidence" value="ECO:0007669"/>
    <property type="project" value="UniProtKB-SubCell"/>
</dbReference>
<dbReference type="Pfam" id="PF10664">
    <property type="entry name" value="NdhM"/>
    <property type="match status" value="1"/>
</dbReference>
<dbReference type="InterPro" id="IPR029044">
    <property type="entry name" value="Nucleotide-diphossugar_trans"/>
</dbReference>
<proteinExistence type="inferred from homology"/>
<dbReference type="Proteomes" id="UP000834106">
    <property type="component" value="Chromosome 15"/>
</dbReference>
<dbReference type="GO" id="GO:0048038">
    <property type="term" value="F:quinone binding"/>
    <property type="evidence" value="ECO:0007669"/>
    <property type="project" value="UniProtKB-KW"/>
</dbReference>
<dbReference type="AlphaFoldDB" id="A0AAD2A331"/>
<keyword evidence="8" id="KW-0618">Plastoquinone</keyword>
<dbReference type="SUPFAM" id="SSF53448">
    <property type="entry name" value="Nucleotide-diphospho-sugar transferases"/>
    <property type="match status" value="1"/>
</dbReference>
<accession>A0AAD2A331</accession>
<keyword evidence="10" id="KW-0520">NAD</keyword>
<comment type="subcellular location">
    <subcellularLocation>
        <location evidence="2">Plastid</location>
        <location evidence="2">Chloroplast thylakoid membrane</location>
        <topology evidence="2">Peripheral membrane protein</topology>
        <orientation evidence="2">Stromal side</orientation>
    </subcellularLocation>
</comment>
<organism evidence="17 18">
    <name type="scientific">Fraxinus pennsylvanica</name>
    <dbReference type="NCBI Taxonomy" id="56036"/>
    <lineage>
        <taxon>Eukaryota</taxon>
        <taxon>Viridiplantae</taxon>
        <taxon>Streptophyta</taxon>
        <taxon>Embryophyta</taxon>
        <taxon>Tracheophyta</taxon>
        <taxon>Spermatophyta</taxon>
        <taxon>Magnoliopsida</taxon>
        <taxon>eudicotyledons</taxon>
        <taxon>Gunneridae</taxon>
        <taxon>Pentapetalae</taxon>
        <taxon>asterids</taxon>
        <taxon>lamiids</taxon>
        <taxon>Lamiales</taxon>
        <taxon>Oleaceae</taxon>
        <taxon>Oleeae</taxon>
        <taxon>Fraxinus</taxon>
    </lineage>
</organism>
<dbReference type="InterPro" id="IPR018922">
    <property type="entry name" value="NdhM"/>
</dbReference>
<evidence type="ECO:0000313" key="18">
    <source>
        <dbReference type="Proteomes" id="UP000834106"/>
    </source>
</evidence>
<keyword evidence="7" id="KW-0521">NADP</keyword>
<evidence type="ECO:0000256" key="6">
    <source>
        <dbReference type="ARBA" id="ARBA00022719"/>
    </source>
</evidence>
<gene>
    <name evidence="17" type="ORF">FPE_LOCUS25495</name>
</gene>
<protein>
    <recommendedName>
        <fullName evidence="5">NAD(P)H-quinone oxidoreductase subunit M, chloroplastic</fullName>
    </recommendedName>
    <alternativeName>
        <fullName evidence="13">NAD(P)H dehydrogenase subunit M</fullName>
    </alternativeName>
    <alternativeName>
        <fullName evidence="12">NADH-plastoquinone oxidoreductase subunit M</fullName>
    </alternativeName>
</protein>
<comment type="catalytic activity">
    <reaction evidence="15">
        <text>a plastoquinone + NADH + (n+1) H(+)(in) = a plastoquinol + NAD(+) + n H(+)(out)</text>
        <dbReference type="Rhea" id="RHEA:42608"/>
        <dbReference type="Rhea" id="RHEA-COMP:9561"/>
        <dbReference type="Rhea" id="RHEA-COMP:9562"/>
        <dbReference type="ChEBI" id="CHEBI:15378"/>
        <dbReference type="ChEBI" id="CHEBI:17757"/>
        <dbReference type="ChEBI" id="CHEBI:57540"/>
        <dbReference type="ChEBI" id="CHEBI:57945"/>
        <dbReference type="ChEBI" id="CHEBI:62192"/>
    </reaction>
</comment>
<evidence type="ECO:0000256" key="4">
    <source>
        <dbReference type="ARBA" id="ARBA00011851"/>
    </source>
</evidence>
<keyword evidence="6" id="KW-0874">Quinone</keyword>
<evidence type="ECO:0000256" key="14">
    <source>
        <dbReference type="ARBA" id="ARBA00047726"/>
    </source>
</evidence>
<dbReference type="EMBL" id="OU503050">
    <property type="protein sequence ID" value="CAI9778065.1"/>
    <property type="molecule type" value="Genomic_DNA"/>
</dbReference>
<reference evidence="17" key="1">
    <citation type="submission" date="2023-05" db="EMBL/GenBank/DDBJ databases">
        <authorList>
            <person name="Huff M."/>
        </authorList>
    </citation>
    <scope>NUCLEOTIDE SEQUENCE</scope>
</reference>
<evidence type="ECO:0000256" key="10">
    <source>
        <dbReference type="ARBA" id="ARBA00023027"/>
    </source>
</evidence>
<name>A0AAD2A331_9LAMI</name>
<evidence type="ECO:0000256" key="15">
    <source>
        <dbReference type="ARBA" id="ARBA00048026"/>
    </source>
</evidence>
<comment type="function">
    <text evidence="1">NDH shuttles electrons from NAD(P)H:plastoquinone, via FMN and iron-sulfur (Fe-S) centers, to quinones in the photosynthetic chain and possibly in a chloroplast respiratory chain. The immediate electron acceptor for the enzyme in this species is believed to be plastoquinone. Couples the redox reaction to proton translocation, and thus conserves the redox energy in a proton gradient.</text>
</comment>
<evidence type="ECO:0000256" key="13">
    <source>
        <dbReference type="ARBA" id="ARBA00031769"/>
    </source>
</evidence>
<evidence type="ECO:0000256" key="7">
    <source>
        <dbReference type="ARBA" id="ARBA00022857"/>
    </source>
</evidence>
<dbReference type="PANTHER" id="PTHR36900:SF1">
    <property type="entry name" value="NAD(P)H-QUINONE OXIDOREDUCTASE SUBUNIT M, CHLOROPLASTIC"/>
    <property type="match status" value="1"/>
</dbReference>
<evidence type="ECO:0000256" key="16">
    <source>
        <dbReference type="SAM" id="MobiDB-lite"/>
    </source>
</evidence>
<keyword evidence="18" id="KW-1185">Reference proteome</keyword>
<evidence type="ECO:0000256" key="2">
    <source>
        <dbReference type="ARBA" id="ARBA00004185"/>
    </source>
</evidence>
<comment type="similarity">
    <text evidence="3">Belongs to the NDH complex subunit M family.</text>
</comment>
<dbReference type="GO" id="GO:0016655">
    <property type="term" value="F:oxidoreductase activity, acting on NAD(P)H, quinone or similar compound as acceptor"/>
    <property type="evidence" value="ECO:0007669"/>
    <property type="project" value="InterPro"/>
</dbReference>
<evidence type="ECO:0000256" key="1">
    <source>
        <dbReference type="ARBA" id="ARBA00004059"/>
    </source>
</evidence>
<sequence length="433" mass="49156">MAATSTYMASTTFSMLGWRGSKREVRKKSVFSVSSQQAEVEEQVQTEATPQEKDMKQQATTPLRPVEPQVNVKSKNMGREYGGQWLSSATRHVRIYAAYIDPETCEFDQTQMDKLTLILDPTDEFVWTDETCNKVYSYFQELVDHYEGAPLTEYTLRLIGSDIEHYIRKLLYEGEIQYNMNARICTVANRGTYEINQSKLHIDGGDDWAAAAPNLLKNLSALSPEQVELAKMLLEMGQNHLFEHWPVPGVDDDEKRELFNQLNFRRRFNVYDVMHDLVRQIEQNSTQLASDDLTQVIQGGLASYIKTARELLADSKAGKNPYDGFTPSVPSGEILTFGNDTFIQFEDAGVKEARKAAFVLVAGGLGERLGYNGIKVALPLETTTGTCFLQHYIECILALQETSCRLSQAMLFSPGVYKFWAVRVMVRQRFHRL</sequence>
<evidence type="ECO:0000256" key="8">
    <source>
        <dbReference type="ARBA" id="ARBA00022957"/>
    </source>
</evidence>
<evidence type="ECO:0000256" key="9">
    <source>
        <dbReference type="ARBA" id="ARBA00022967"/>
    </source>
</evidence>
<evidence type="ECO:0000313" key="17">
    <source>
        <dbReference type="EMBL" id="CAI9778065.1"/>
    </source>
</evidence>
<keyword evidence="9" id="KW-1278">Translocase</keyword>